<keyword evidence="4" id="KW-1185">Reference proteome</keyword>
<dbReference type="InterPro" id="IPR013325">
    <property type="entry name" value="RNA_pol_sigma_r2"/>
</dbReference>
<dbReference type="PANTHER" id="PTHR47756">
    <property type="entry name" value="BLL6612 PROTEIN-RELATED"/>
    <property type="match status" value="1"/>
</dbReference>
<dbReference type="EMBL" id="JAAZQQ010000004">
    <property type="protein sequence ID" value="NKX45615.1"/>
    <property type="molecule type" value="Genomic_DNA"/>
</dbReference>
<name>A0A7X6JYA7_9RHOB</name>
<protein>
    <submittedName>
        <fullName evidence="3">RNA polymerase subunit sigma-70</fullName>
    </submittedName>
</protein>
<dbReference type="Gene3D" id="1.10.1740.10">
    <property type="match status" value="1"/>
</dbReference>
<accession>A0A7X6JYA7</accession>
<evidence type="ECO:0000259" key="1">
    <source>
        <dbReference type="Pfam" id="PF04542"/>
    </source>
</evidence>
<sequence length="411" mass="43700">MSDGAARDAAAQAAVARAARDGYGRLLAYVAARTRDIAAAEDALADAFATALRRWPETGVPDSPEAWLLTVARRAAGKGARARGTAQAAQATLDILMEEAMETAAPEFPDDRLKLMFACAHPAIDRSVRSALILQTVLGLDAARIARAFVVQPAAMGQRLSRAKAKIRAAGIPFRVPEAEEREGRLDDVLMAVYAAYGLGWEVPGGLPAGRAREDLAQEALFLARLVTALMPGEPEPLGLLALILYCEARRSARRAEDGGFVPLAEQDRALWDGAMVAEAERVLEAAARLGRPGRFQTEAAIQSVQVQAPRGQAGDPAVLSALYDYLVTRWPSLGAEVARAVVHAAARGPERGLQLLDAMPADRVAGYQPWWAARLELCLQAGDSAGAKAARAHAIALTDDPAVQAWLKAR</sequence>
<evidence type="ECO:0000313" key="4">
    <source>
        <dbReference type="Proteomes" id="UP000526408"/>
    </source>
</evidence>
<dbReference type="Proteomes" id="UP000526408">
    <property type="component" value="Unassembled WGS sequence"/>
</dbReference>
<dbReference type="Pfam" id="PF20239">
    <property type="entry name" value="DUF6596"/>
    <property type="match status" value="1"/>
</dbReference>
<gene>
    <name evidence="3" type="ORF">HCU73_13550</name>
</gene>
<reference evidence="3 4" key="1">
    <citation type="submission" date="2020-04" db="EMBL/GenBank/DDBJ databases">
        <authorList>
            <person name="Yoon J."/>
        </authorList>
    </citation>
    <scope>NUCLEOTIDE SEQUENCE [LARGE SCALE GENOMIC DNA]</scope>
    <source>
        <strain evidence="3 4">KMU-115</strain>
    </source>
</reference>
<dbReference type="PANTHER" id="PTHR47756:SF2">
    <property type="entry name" value="BLL6612 PROTEIN"/>
    <property type="match status" value="1"/>
</dbReference>
<evidence type="ECO:0000259" key="2">
    <source>
        <dbReference type="Pfam" id="PF20239"/>
    </source>
</evidence>
<evidence type="ECO:0000313" key="3">
    <source>
        <dbReference type="EMBL" id="NKX45615.1"/>
    </source>
</evidence>
<dbReference type="GO" id="GO:0003700">
    <property type="term" value="F:DNA-binding transcription factor activity"/>
    <property type="evidence" value="ECO:0007669"/>
    <property type="project" value="InterPro"/>
</dbReference>
<feature type="domain" description="DUF6596" evidence="2">
    <location>
        <begin position="185"/>
        <end position="288"/>
    </location>
</feature>
<dbReference type="SUPFAM" id="SSF88659">
    <property type="entry name" value="Sigma3 and sigma4 domains of RNA polymerase sigma factors"/>
    <property type="match status" value="1"/>
</dbReference>
<dbReference type="Pfam" id="PF04542">
    <property type="entry name" value="Sigma70_r2"/>
    <property type="match status" value="1"/>
</dbReference>
<dbReference type="GO" id="GO:0006352">
    <property type="term" value="P:DNA-templated transcription initiation"/>
    <property type="evidence" value="ECO:0007669"/>
    <property type="project" value="InterPro"/>
</dbReference>
<organism evidence="3 4">
    <name type="scientific">Roseicyclus persicicus</name>
    <dbReference type="NCBI Taxonomy" id="2650661"/>
    <lineage>
        <taxon>Bacteria</taxon>
        <taxon>Pseudomonadati</taxon>
        <taxon>Pseudomonadota</taxon>
        <taxon>Alphaproteobacteria</taxon>
        <taxon>Rhodobacterales</taxon>
        <taxon>Roseobacteraceae</taxon>
        <taxon>Roseicyclus</taxon>
    </lineage>
</organism>
<dbReference type="RefSeq" id="WP_168623991.1">
    <property type="nucleotide sequence ID" value="NZ_JAAZQQ010000004.1"/>
</dbReference>
<proteinExistence type="predicted"/>
<dbReference type="SUPFAM" id="SSF88946">
    <property type="entry name" value="Sigma2 domain of RNA polymerase sigma factors"/>
    <property type="match status" value="1"/>
</dbReference>
<dbReference type="InterPro" id="IPR007627">
    <property type="entry name" value="RNA_pol_sigma70_r2"/>
</dbReference>
<dbReference type="InterPro" id="IPR046531">
    <property type="entry name" value="DUF6596"/>
</dbReference>
<dbReference type="AlphaFoldDB" id="A0A7X6JYA7"/>
<feature type="domain" description="RNA polymerase sigma-70 region 2" evidence="1">
    <location>
        <begin position="24"/>
        <end position="81"/>
    </location>
</feature>
<dbReference type="InterPro" id="IPR013324">
    <property type="entry name" value="RNA_pol_sigma_r3/r4-like"/>
</dbReference>
<comment type="caution">
    <text evidence="3">The sequence shown here is derived from an EMBL/GenBank/DDBJ whole genome shotgun (WGS) entry which is preliminary data.</text>
</comment>